<dbReference type="Proteomes" id="UP000274346">
    <property type="component" value="Chromosome"/>
</dbReference>
<dbReference type="KEGG" id="rtg:NCTC13098_06427"/>
<keyword evidence="1" id="KW-0472">Membrane</keyword>
<evidence type="ECO:0000313" key="2">
    <source>
        <dbReference type="EMBL" id="VDR29998.1"/>
    </source>
</evidence>
<keyword evidence="1" id="KW-0812">Transmembrane</keyword>
<reference evidence="2 3" key="1">
    <citation type="submission" date="2018-12" db="EMBL/GenBank/DDBJ databases">
        <authorList>
            <consortium name="Pathogen Informatics"/>
        </authorList>
    </citation>
    <scope>NUCLEOTIDE SEQUENCE [LARGE SCALE GENOMIC DNA]</scope>
    <source>
        <strain evidence="2 3">NCTC13098</strain>
    </source>
</reference>
<evidence type="ECO:0000256" key="1">
    <source>
        <dbReference type="SAM" id="Phobius"/>
    </source>
</evidence>
<dbReference type="AlphaFoldDB" id="A0A3P8JSM4"/>
<proteinExistence type="predicted"/>
<organism evidence="2 3">
    <name type="scientific">Raoultella terrigena</name>
    <name type="common">Klebsiella terrigena</name>
    <dbReference type="NCBI Taxonomy" id="577"/>
    <lineage>
        <taxon>Bacteria</taxon>
        <taxon>Pseudomonadati</taxon>
        <taxon>Pseudomonadota</taxon>
        <taxon>Gammaproteobacteria</taxon>
        <taxon>Enterobacterales</taxon>
        <taxon>Enterobacteriaceae</taxon>
        <taxon>Klebsiella/Raoultella group</taxon>
        <taxon>Raoultella</taxon>
    </lineage>
</organism>
<name>A0A3P8JSM4_RAOTE</name>
<sequence length="52" mass="5587">MGPALSPFMIGWLKDLTGSFNSGLWFVASLLVIGAVIIWAIPMKASRPRATP</sequence>
<evidence type="ECO:0000313" key="3">
    <source>
        <dbReference type="Proteomes" id="UP000274346"/>
    </source>
</evidence>
<dbReference type="InterPro" id="IPR036259">
    <property type="entry name" value="MFS_trans_sf"/>
</dbReference>
<accession>A0A3P8JSM4</accession>
<dbReference type="SUPFAM" id="SSF103473">
    <property type="entry name" value="MFS general substrate transporter"/>
    <property type="match status" value="1"/>
</dbReference>
<feature type="transmembrane region" description="Helical" evidence="1">
    <location>
        <begin position="20"/>
        <end position="41"/>
    </location>
</feature>
<protein>
    <submittedName>
        <fullName evidence="2">4-hydroxyphenylacetate permease</fullName>
    </submittedName>
</protein>
<dbReference type="EMBL" id="LR131271">
    <property type="protein sequence ID" value="VDR29998.1"/>
    <property type="molecule type" value="Genomic_DNA"/>
</dbReference>
<gene>
    <name evidence="2" type="ORF">NCTC13098_06427</name>
</gene>
<keyword evidence="1" id="KW-1133">Transmembrane helix</keyword>